<comment type="caution">
    <text evidence="2">The sequence shown here is derived from an EMBL/GenBank/DDBJ whole genome shotgun (WGS) entry which is preliminary data.</text>
</comment>
<keyword evidence="1" id="KW-0732">Signal</keyword>
<name>A0ABR4II88_9EURO</name>
<organism evidence="2 3">
    <name type="scientific">Aspergillus pseudoustus</name>
    <dbReference type="NCBI Taxonomy" id="1810923"/>
    <lineage>
        <taxon>Eukaryota</taxon>
        <taxon>Fungi</taxon>
        <taxon>Dikarya</taxon>
        <taxon>Ascomycota</taxon>
        <taxon>Pezizomycotina</taxon>
        <taxon>Eurotiomycetes</taxon>
        <taxon>Eurotiomycetidae</taxon>
        <taxon>Eurotiales</taxon>
        <taxon>Aspergillaceae</taxon>
        <taxon>Aspergillus</taxon>
        <taxon>Aspergillus subgen. Nidulantes</taxon>
    </lineage>
</organism>
<feature type="chain" id="PRO_5046342945" evidence="1">
    <location>
        <begin position="22"/>
        <end position="146"/>
    </location>
</feature>
<evidence type="ECO:0000313" key="3">
    <source>
        <dbReference type="Proteomes" id="UP001610446"/>
    </source>
</evidence>
<proteinExistence type="predicted"/>
<gene>
    <name evidence="2" type="ORF">BJY01DRAFT_255667</name>
</gene>
<protein>
    <submittedName>
        <fullName evidence="2">Uncharacterized protein</fullName>
    </submittedName>
</protein>
<dbReference type="Proteomes" id="UP001610446">
    <property type="component" value="Unassembled WGS sequence"/>
</dbReference>
<reference evidence="2 3" key="1">
    <citation type="submission" date="2024-07" db="EMBL/GenBank/DDBJ databases">
        <title>Section-level genome sequencing and comparative genomics of Aspergillus sections Usti and Cavernicolus.</title>
        <authorList>
            <consortium name="Lawrence Berkeley National Laboratory"/>
            <person name="Nybo J.L."/>
            <person name="Vesth T.C."/>
            <person name="Theobald S."/>
            <person name="Frisvad J.C."/>
            <person name="Larsen T.O."/>
            <person name="Kjaerboelling I."/>
            <person name="Rothschild-Mancinelli K."/>
            <person name="Lyhne E.K."/>
            <person name="Kogle M.E."/>
            <person name="Barry K."/>
            <person name="Clum A."/>
            <person name="Na H."/>
            <person name="Ledsgaard L."/>
            <person name="Lin J."/>
            <person name="Lipzen A."/>
            <person name="Kuo A."/>
            <person name="Riley R."/>
            <person name="Mondo S."/>
            <person name="Labutti K."/>
            <person name="Haridas S."/>
            <person name="Pangalinan J."/>
            <person name="Salamov A.A."/>
            <person name="Simmons B.A."/>
            <person name="Magnuson J.K."/>
            <person name="Chen J."/>
            <person name="Drula E."/>
            <person name="Henrissat B."/>
            <person name="Wiebenga A."/>
            <person name="Lubbers R.J."/>
            <person name="Gomes A.C."/>
            <person name="Makela M.R."/>
            <person name="Stajich J."/>
            <person name="Grigoriev I.V."/>
            <person name="Mortensen U.H."/>
            <person name="De Vries R.P."/>
            <person name="Baker S.E."/>
            <person name="Andersen M.R."/>
        </authorList>
    </citation>
    <scope>NUCLEOTIDE SEQUENCE [LARGE SCALE GENOMIC DNA]</scope>
    <source>
        <strain evidence="2 3">CBS 123904</strain>
    </source>
</reference>
<dbReference type="EMBL" id="JBFXLU010000396">
    <property type="protein sequence ID" value="KAL2827485.1"/>
    <property type="molecule type" value="Genomic_DNA"/>
</dbReference>
<sequence length="146" mass="16070">MLTVFFKHLPFASIIILPCQAAVQSPRARAPPEYPESSLRRTCCEGEKLAEALSALSGVHCTLGACGYLAVPRGAGEPPPGGDWYYDEAGRDLRRRLCQWPAGDGQGPEALQAFKTKKIRMDIKRIDEFRVVVTSAHPSQAWSQED</sequence>
<feature type="signal peptide" evidence="1">
    <location>
        <begin position="1"/>
        <end position="21"/>
    </location>
</feature>
<evidence type="ECO:0000256" key="1">
    <source>
        <dbReference type="SAM" id="SignalP"/>
    </source>
</evidence>
<accession>A0ABR4II88</accession>
<evidence type="ECO:0000313" key="2">
    <source>
        <dbReference type="EMBL" id="KAL2827485.1"/>
    </source>
</evidence>
<keyword evidence="3" id="KW-1185">Reference proteome</keyword>